<dbReference type="GO" id="GO:0033499">
    <property type="term" value="P:galactose catabolic process via UDP-galactose, Leloir pathway"/>
    <property type="evidence" value="ECO:0007669"/>
    <property type="project" value="TreeGrafter"/>
</dbReference>
<evidence type="ECO:0000256" key="10">
    <source>
        <dbReference type="ARBA" id="ARBA00023144"/>
    </source>
</evidence>
<feature type="binding site" description="in other chain" evidence="14">
    <location>
        <position position="156"/>
    </location>
    <ligand>
        <name>UDP-alpha-D-glucose</name>
        <dbReference type="ChEBI" id="CHEBI:58885"/>
        <note>ligand shared between dimeric partners</note>
    </ligand>
</feature>
<reference evidence="20 21" key="1">
    <citation type="submission" date="2018-06" db="EMBL/GenBank/DDBJ databases">
        <title>Pedobacter endophyticus sp. nov., an endophytic bacterium isolated from a leaf of Triticum aestivum.</title>
        <authorList>
            <person name="Zhang L."/>
        </authorList>
    </citation>
    <scope>NUCLEOTIDE SEQUENCE [LARGE SCALE GENOMIC DNA]</scope>
    <source>
        <strain evidence="20 21">CM134L-2</strain>
    </source>
</reference>
<dbReference type="PANTHER" id="PTHR11943">
    <property type="entry name" value="GALACTOSE-1-PHOSPHATE URIDYLYLTRANSFERASE"/>
    <property type="match status" value="1"/>
</dbReference>
<proteinExistence type="inferred from homology"/>
<accession>A0A3S3STA7</accession>
<evidence type="ECO:0000313" key="21">
    <source>
        <dbReference type="Proteomes" id="UP000284120"/>
    </source>
</evidence>
<comment type="catalytic activity">
    <reaction evidence="1 17">
        <text>alpha-D-galactose 1-phosphate + UDP-alpha-D-glucose = alpha-D-glucose 1-phosphate + UDP-alpha-D-galactose</text>
        <dbReference type="Rhea" id="RHEA:13989"/>
        <dbReference type="ChEBI" id="CHEBI:58336"/>
        <dbReference type="ChEBI" id="CHEBI:58601"/>
        <dbReference type="ChEBI" id="CHEBI:58885"/>
        <dbReference type="ChEBI" id="CHEBI:66914"/>
        <dbReference type="EC" id="2.7.7.12"/>
    </reaction>
</comment>
<keyword evidence="21" id="KW-1185">Reference proteome</keyword>
<feature type="binding site" evidence="16">
    <location>
        <position position="299"/>
    </location>
    <ligand>
        <name>Fe cation</name>
        <dbReference type="ChEBI" id="CHEBI:24875"/>
    </ligand>
</feature>
<dbReference type="RefSeq" id="WP_113645392.1">
    <property type="nucleotide sequence ID" value="NZ_QMHN01000001.1"/>
</dbReference>
<feature type="domain" description="Galactose-1-phosphate uridyl transferase N-terminal" evidence="18">
    <location>
        <begin position="9"/>
        <end position="179"/>
    </location>
</feature>
<keyword evidence="16" id="KW-0408">Iron</keyword>
<dbReference type="InterPro" id="IPR005850">
    <property type="entry name" value="GalP_Utransf_C"/>
</dbReference>
<dbReference type="FunFam" id="3.30.428.10:FF:000001">
    <property type="entry name" value="Galactose-1-phosphate uridylyltransferase"/>
    <property type="match status" value="1"/>
</dbReference>
<name>A0A3S3STA7_9SPHI</name>
<dbReference type="UniPathway" id="UPA00214"/>
<feature type="binding site" evidence="14">
    <location>
        <begin position="314"/>
        <end position="315"/>
    </location>
    <ligand>
        <name>UDP-alpha-D-glucose</name>
        <dbReference type="ChEBI" id="CHEBI:58885"/>
        <note>ligand shared between dimeric partners</note>
    </ligand>
</feature>
<comment type="pathway">
    <text evidence="2 17">Carbohydrate metabolism; galactose metabolism.</text>
</comment>
<dbReference type="AlphaFoldDB" id="A0A3S3STA7"/>
<comment type="caution">
    <text evidence="20">The sequence shown here is derived from an EMBL/GenBank/DDBJ whole genome shotgun (WGS) entry which is preliminary data.</text>
</comment>
<dbReference type="GO" id="GO:0005737">
    <property type="term" value="C:cytoplasm"/>
    <property type="evidence" value="ECO:0007669"/>
    <property type="project" value="TreeGrafter"/>
</dbReference>
<feature type="binding site" evidence="14">
    <location>
        <begin position="29"/>
        <end position="32"/>
    </location>
    <ligand>
        <name>UDP-alpha-D-glucose</name>
        <dbReference type="ChEBI" id="CHEBI:58885"/>
        <note>ligand shared between dimeric partners</note>
    </ligand>
</feature>
<feature type="binding site" evidence="15">
    <location>
        <position position="116"/>
    </location>
    <ligand>
        <name>Zn(2+)</name>
        <dbReference type="ChEBI" id="CHEBI:29105"/>
    </ligand>
</feature>
<dbReference type="EC" id="2.7.7.12" evidence="4 12"/>
<comment type="cofactor">
    <cofactor evidence="15">
        <name>Zn(2+)</name>
        <dbReference type="ChEBI" id="CHEBI:29105"/>
    </cofactor>
    <text evidence="15">Binds 1 zinc ion per subunit.</text>
</comment>
<dbReference type="InterPro" id="IPR001937">
    <property type="entry name" value="GalP_UDPtransf1"/>
</dbReference>
<feature type="binding site" evidence="16">
    <location>
        <position position="301"/>
    </location>
    <ligand>
        <name>Fe cation</name>
        <dbReference type="ChEBI" id="CHEBI:24875"/>
    </ligand>
</feature>
<dbReference type="PROSITE" id="PS00117">
    <property type="entry name" value="GAL_P_UDP_TRANSF_I"/>
    <property type="match status" value="1"/>
</dbReference>
<dbReference type="OrthoDB" id="9769064at2"/>
<keyword evidence="9 15" id="KW-0862">Zinc</keyword>
<dbReference type="Gene3D" id="3.30.428.10">
    <property type="entry name" value="HIT-like"/>
    <property type="match status" value="2"/>
</dbReference>
<evidence type="ECO:0000256" key="6">
    <source>
        <dbReference type="ARBA" id="ARBA00022679"/>
    </source>
</evidence>
<evidence type="ECO:0000256" key="17">
    <source>
        <dbReference type="RuleBase" id="RU000506"/>
    </source>
</evidence>
<evidence type="ECO:0000256" key="16">
    <source>
        <dbReference type="PIRSR" id="PIRSR000808-4"/>
    </source>
</evidence>
<dbReference type="SUPFAM" id="SSF54197">
    <property type="entry name" value="HIT-like"/>
    <property type="match status" value="2"/>
</dbReference>
<evidence type="ECO:0000256" key="15">
    <source>
        <dbReference type="PIRSR" id="PIRSR000808-3"/>
    </source>
</evidence>
<organism evidence="20 21">
    <name type="scientific">Pedobacter chitinilyticus</name>
    <dbReference type="NCBI Taxonomy" id="2233776"/>
    <lineage>
        <taxon>Bacteria</taxon>
        <taxon>Pseudomonadati</taxon>
        <taxon>Bacteroidota</taxon>
        <taxon>Sphingobacteriia</taxon>
        <taxon>Sphingobacteriales</taxon>
        <taxon>Sphingobacteriaceae</taxon>
        <taxon>Pedobacter</taxon>
    </lineage>
</organism>
<keyword evidence="7 17" id="KW-0548">Nucleotidyltransferase</keyword>
<dbReference type="GO" id="GO:0008270">
    <property type="term" value="F:zinc ion binding"/>
    <property type="evidence" value="ECO:0007669"/>
    <property type="project" value="InterPro"/>
</dbReference>
<evidence type="ECO:0000256" key="7">
    <source>
        <dbReference type="ARBA" id="ARBA00022695"/>
    </source>
</evidence>
<evidence type="ECO:0000256" key="2">
    <source>
        <dbReference type="ARBA" id="ARBA00004947"/>
    </source>
</evidence>
<feature type="active site" description="Tele-UMP-histidine intermediate" evidence="13">
    <location>
        <position position="169"/>
    </location>
</feature>
<feature type="binding site" evidence="15">
    <location>
        <position position="53"/>
    </location>
    <ligand>
        <name>Zn(2+)</name>
        <dbReference type="ChEBI" id="CHEBI:29105"/>
    </ligand>
</feature>
<evidence type="ECO:0000256" key="12">
    <source>
        <dbReference type="NCBIfam" id="TIGR00209"/>
    </source>
</evidence>
<keyword evidence="11 17" id="KW-0119">Carbohydrate metabolism</keyword>
<sequence length="358" mass="41601">MHGSQPLDTNPHRRLNLLTGEWVLVSPHRTKRPWQGKIEDLPQDNRPAYDPKCYLCPTNTRADGETNPDYQESFVFKNDFSALLEDTPNESYNQKDLLVAQTERGICKVISFSPKHHLTLPELSVAEISKVIDLWQHEFKSLSGHPWIKYIQIFENKGEIMGCSNPHPHGQIWAQSELPVEIIKESERQKAYLDKHQTSLLSDYLNLELEKQERIIFENDAFVVLVPFWAVWPYETMIISKRHVQNLLAFDEQEKLLLAEALKVVTTKYDNLFETSFPYSAGMHQAPVNSGDHPEWHWHMHFYPPLLRSATVKKFMVGYEMLANPQRDITPEYAAARLKELSTEHYKNKTLTHESPIS</sequence>
<dbReference type="Pfam" id="PF01087">
    <property type="entry name" value="GalP_UDP_transf"/>
    <property type="match status" value="1"/>
</dbReference>
<evidence type="ECO:0000259" key="18">
    <source>
        <dbReference type="Pfam" id="PF01087"/>
    </source>
</evidence>
<dbReference type="InterPro" id="IPR005849">
    <property type="entry name" value="GalP_Utransf_N"/>
</dbReference>
<dbReference type="FunFam" id="3.30.428.10:FF:000002">
    <property type="entry name" value="Galactose-1-phosphate uridylyltransferase"/>
    <property type="match status" value="1"/>
</dbReference>
<evidence type="ECO:0000259" key="19">
    <source>
        <dbReference type="Pfam" id="PF02744"/>
    </source>
</evidence>
<gene>
    <name evidence="20" type="ORF">DPV69_00800</name>
</gene>
<dbReference type="Pfam" id="PF02744">
    <property type="entry name" value="GalP_UDP_tr_C"/>
    <property type="match status" value="1"/>
</dbReference>
<dbReference type="InterPro" id="IPR036265">
    <property type="entry name" value="HIT-like_sf"/>
</dbReference>
<dbReference type="CDD" id="cd00608">
    <property type="entry name" value="GalT"/>
    <property type="match status" value="1"/>
</dbReference>
<dbReference type="Proteomes" id="UP000284120">
    <property type="component" value="Unassembled WGS sequence"/>
</dbReference>
<evidence type="ECO:0000256" key="5">
    <source>
        <dbReference type="ARBA" id="ARBA00016340"/>
    </source>
</evidence>
<evidence type="ECO:0000256" key="14">
    <source>
        <dbReference type="PIRSR" id="PIRSR000808-2"/>
    </source>
</evidence>
<dbReference type="PANTHER" id="PTHR11943:SF1">
    <property type="entry name" value="GALACTOSE-1-PHOSPHATE URIDYLYLTRANSFERASE"/>
    <property type="match status" value="1"/>
</dbReference>
<evidence type="ECO:0000313" key="20">
    <source>
        <dbReference type="EMBL" id="RWU09916.1"/>
    </source>
</evidence>
<dbReference type="PIRSF" id="PIRSF000808">
    <property type="entry name" value="GalT"/>
    <property type="match status" value="1"/>
</dbReference>
<comment type="cofactor">
    <cofactor evidence="16">
        <name>Fe cation</name>
        <dbReference type="ChEBI" id="CHEBI:24875"/>
    </cofactor>
    <text evidence="16">Binds 1 Fe cation per subunit.</text>
</comment>
<keyword evidence="6 17" id="KW-0808">Transferase</keyword>
<dbReference type="NCBIfam" id="NF008724">
    <property type="entry name" value="PRK11720.1"/>
    <property type="match status" value="1"/>
</dbReference>
<evidence type="ECO:0000256" key="8">
    <source>
        <dbReference type="ARBA" id="ARBA00022723"/>
    </source>
</evidence>
<feature type="binding site" evidence="15">
    <location>
        <position position="56"/>
    </location>
    <ligand>
        <name>Zn(2+)</name>
        <dbReference type="ChEBI" id="CHEBI:29105"/>
    </ligand>
</feature>
<dbReference type="InterPro" id="IPR019779">
    <property type="entry name" value="GalP_UDPtransf1_His-AS"/>
</dbReference>
<evidence type="ECO:0000256" key="11">
    <source>
        <dbReference type="ARBA" id="ARBA00023277"/>
    </source>
</evidence>
<evidence type="ECO:0000256" key="3">
    <source>
        <dbReference type="ARBA" id="ARBA00010951"/>
    </source>
</evidence>
<dbReference type="EMBL" id="SAYW01000001">
    <property type="protein sequence ID" value="RWU09916.1"/>
    <property type="molecule type" value="Genomic_DNA"/>
</dbReference>
<feature type="binding site" evidence="15">
    <location>
        <position position="167"/>
    </location>
    <ligand>
        <name>Zn(2+)</name>
        <dbReference type="ChEBI" id="CHEBI:29105"/>
    </ligand>
</feature>
<comment type="similarity">
    <text evidence="3 17">Belongs to the galactose-1-phosphate uridylyltransferase type 1 family.</text>
</comment>
<keyword evidence="8 15" id="KW-0479">Metal-binding</keyword>
<feature type="binding site" description="in other chain" evidence="14">
    <location>
        <position position="62"/>
    </location>
    <ligand>
        <name>UDP-alpha-D-glucose</name>
        <dbReference type="ChEBI" id="CHEBI:58885"/>
        <note>ligand shared between dimeric partners</note>
    </ligand>
</feature>
<feature type="binding site" evidence="16">
    <location>
        <position position="185"/>
    </location>
    <ligand>
        <name>Fe cation</name>
        <dbReference type="ChEBI" id="CHEBI:24875"/>
    </ligand>
</feature>
<dbReference type="GO" id="GO:0008108">
    <property type="term" value="F:UDP-glucose:hexose-1-phosphate uridylyltransferase activity"/>
    <property type="evidence" value="ECO:0007669"/>
    <property type="project" value="UniProtKB-UniRule"/>
</dbReference>
<evidence type="ECO:0000256" key="9">
    <source>
        <dbReference type="ARBA" id="ARBA00022833"/>
    </source>
</evidence>
<keyword evidence="10 17" id="KW-0299">Galactose metabolism</keyword>
<evidence type="ECO:0000256" key="4">
    <source>
        <dbReference type="ARBA" id="ARBA00012384"/>
    </source>
</evidence>
<evidence type="ECO:0000256" key="13">
    <source>
        <dbReference type="PIRSR" id="PIRSR000808-1"/>
    </source>
</evidence>
<feature type="binding site" evidence="16">
    <location>
        <position position="284"/>
    </location>
    <ligand>
        <name>Fe cation</name>
        <dbReference type="ChEBI" id="CHEBI:24875"/>
    </ligand>
</feature>
<feature type="binding site" description="in other chain" evidence="14">
    <location>
        <begin position="162"/>
        <end position="164"/>
    </location>
    <ligand>
        <name>UDP-alpha-D-glucose</name>
        <dbReference type="ChEBI" id="CHEBI:58885"/>
        <note>ligand shared between dimeric partners</note>
    </ligand>
</feature>
<feature type="binding site" evidence="14">
    <location>
        <begin position="319"/>
        <end position="320"/>
    </location>
    <ligand>
        <name>UDP-alpha-D-glucose</name>
        <dbReference type="ChEBI" id="CHEBI:58885"/>
        <note>ligand shared between dimeric partners</note>
    </ligand>
</feature>
<feature type="binding site" description="in other chain" evidence="14">
    <location>
        <begin position="78"/>
        <end position="79"/>
    </location>
    <ligand>
        <name>UDP-alpha-D-glucose</name>
        <dbReference type="ChEBI" id="CHEBI:58885"/>
        <note>ligand shared between dimeric partners</note>
    </ligand>
</feature>
<protein>
    <recommendedName>
        <fullName evidence="5 12">Galactose-1-phosphate uridylyltransferase</fullName>
        <ecNumber evidence="4 12">2.7.7.12</ecNumber>
    </recommendedName>
</protein>
<feature type="domain" description="Galactose-1-phosphate uridyl transferase C-terminal" evidence="19">
    <location>
        <begin position="186"/>
        <end position="349"/>
    </location>
</feature>
<evidence type="ECO:0000256" key="1">
    <source>
        <dbReference type="ARBA" id="ARBA00001107"/>
    </source>
</evidence>
<feature type="binding site" description="in other chain" evidence="14">
    <location>
        <position position="326"/>
    </location>
    <ligand>
        <name>UDP-alpha-D-glucose</name>
        <dbReference type="ChEBI" id="CHEBI:58885"/>
        <note>ligand shared between dimeric partners</note>
    </ligand>
</feature>
<dbReference type="NCBIfam" id="TIGR00209">
    <property type="entry name" value="galT_1"/>
    <property type="match status" value="1"/>
</dbReference>
<feature type="binding site" description="in other chain" evidence="14">
    <location>
        <position position="171"/>
    </location>
    <ligand>
        <name>UDP-alpha-D-glucose</name>
        <dbReference type="ChEBI" id="CHEBI:58885"/>
        <note>ligand shared between dimeric partners</note>
    </ligand>
</feature>